<keyword evidence="3" id="KW-1185">Reference proteome</keyword>
<accession>A0AAV9PQY3</accession>
<dbReference type="InterPro" id="IPR002575">
    <property type="entry name" value="Aminoglycoside_PTrfase"/>
</dbReference>
<dbReference type="SUPFAM" id="SSF56112">
    <property type="entry name" value="Protein kinase-like (PK-like)"/>
    <property type="match status" value="1"/>
</dbReference>
<evidence type="ECO:0000313" key="3">
    <source>
        <dbReference type="Proteomes" id="UP001337655"/>
    </source>
</evidence>
<evidence type="ECO:0000259" key="1">
    <source>
        <dbReference type="Pfam" id="PF01636"/>
    </source>
</evidence>
<dbReference type="Proteomes" id="UP001337655">
    <property type="component" value="Unassembled WGS sequence"/>
</dbReference>
<comment type="caution">
    <text evidence="2">The sequence shown here is derived from an EMBL/GenBank/DDBJ whole genome shotgun (WGS) entry which is preliminary data.</text>
</comment>
<dbReference type="EMBL" id="JAVRRT010000001">
    <property type="protein sequence ID" value="KAK5175653.1"/>
    <property type="molecule type" value="Genomic_DNA"/>
</dbReference>
<dbReference type="AlphaFoldDB" id="A0AAV9PQY3"/>
<dbReference type="Gene3D" id="3.90.1200.10">
    <property type="match status" value="1"/>
</dbReference>
<name>A0AAV9PQY3_9PEZI</name>
<dbReference type="CDD" id="cd05120">
    <property type="entry name" value="APH_ChoK_like"/>
    <property type="match status" value="1"/>
</dbReference>
<feature type="domain" description="Aminoglycoside phosphotransferase" evidence="1">
    <location>
        <begin position="121"/>
        <end position="213"/>
    </location>
</feature>
<dbReference type="PANTHER" id="PTHR21310">
    <property type="entry name" value="AMINOGLYCOSIDE PHOSPHOTRANSFERASE-RELATED-RELATED"/>
    <property type="match status" value="1"/>
</dbReference>
<evidence type="ECO:0000313" key="2">
    <source>
        <dbReference type="EMBL" id="KAK5175653.1"/>
    </source>
</evidence>
<dbReference type="InterPro" id="IPR011009">
    <property type="entry name" value="Kinase-like_dom_sf"/>
</dbReference>
<dbReference type="RefSeq" id="XP_064664291.1">
    <property type="nucleotide sequence ID" value="XM_064798057.1"/>
</dbReference>
<proteinExistence type="predicted"/>
<dbReference type="GeneID" id="89922142"/>
<gene>
    <name evidence="2" type="ORF">LTR77_000792</name>
</gene>
<sequence length="248" mass="28191">MADLIWPDRGSEAGNGFFSEAVTSRSDAAADTTATLADNAGCRVVVQPNNRVLKYGCRVNIGEAHALKFGRELQMPVPVVHETRSLREGGIEICMDFIPGQPLEDIWPTMSAEQKTSIALQLRQIVTTMRSRYRPSNLALELAEADQRWIATPPAIRTSISRSLRTDHRVVFTHGDLNPRNIIVENGTIKALLDWEFAGWYPEYWEYVKFFERGTSCKDWKSFADTVFADPYYDELVTFQALIRWQMP</sequence>
<dbReference type="PANTHER" id="PTHR21310:SF58">
    <property type="entry name" value="AMINOGLYCOSIDE PHOSPHOTRANSFERASE DOMAIN-CONTAINING PROTEIN"/>
    <property type="match status" value="1"/>
</dbReference>
<protein>
    <recommendedName>
        <fullName evidence="1">Aminoglycoside phosphotransferase domain-containing protein</fullName>
    </recommendedName>
</protein>
<dbReference type="Pfam" id="PF01636">
    <property type="entry name" value="APH"/>
    <property type="match status" value="1"/>
</dbReference>
<reference evidence="2 3" key="1">
    <citation type="submission" date="2023-08" db="EMBL/GenBank/DDBJ databases">
        <title>Black Yeasts Isolated from many extreme environments.</title>
        <authorList>
            <person name="Coleine C."/>
            <person name="Stajich J.E."/>
            <person name="Selbmann L."/>
        </authorList>
    </citation>
    <scope>NUCLEOTIDE SEQUENCE [LARGE SCALE GENOMIC DNA]</scope>
    <source>
        <strain evidence="2 3">CCFEE 5935</strain>
    </source>
</reference>
<organism evidence="2 3">
    <name type="scientific">Saxophila tyrrhenica</name>
    <dbReference type="NCBI Taxonomy" id="1690608"/>
    <lineage>
        <taxon>Eukaryota</taxon>
        <taxon>Fungi</taxon>
        <taxon>Dikarya</taxon>
        <taxon>Ascomycota</taxon>
        <taxon>Pezizomycotina</taxon>
        <taxon>Dothideomycetes</taxon>
        <taxon>Dothideomycetidae</taxon>
        <taxon>Mycosphaerellales</taxon>
        <taxon>Extremaceae</taxon>
        <taxon>Saxophila</taxon>
    </lineage>
</organism>
<dbReference type="InterPro" id="IPR051678">
    <property type="entry name" value="AGP_Transferase"/>
</dbReference>